<accession>A0A1I2JW95</accession>
<dbReference type="GeneID" id="90545140"/>
<sequence length="220" mass="26250">MKSAILDKGEEYYTNLFSVFEAIENEQLKYNWLITDCVCYPNDEKLEELFSKEYIWLSGEELTKIVYEEEFQFIWGVFSGFSKEVKIEEILKYELPLAEEYNGFWVDDVGIQHPLASIEIVAWDSTHTIFISKDDKLVDKFRFSFPLSEDLSAKNTRDNSEIAYIEELLISELTKRNIDINEKILYEKYSIWRELYRERKILVKDEDVLKCIMKRLPNIL</sequence>
<reference evidence="1 2" key="1">
    <citation type="submission" date="2016-10" db="EMBL/GenBank/DDBJ databases">
        <authorList>
            <person name="de Groot N.N."/>
        </authorList>
    </citation>
    <scope>NUCLEOTIDE SEQUENCE [LARGE SCALE GENOMIC DNA]</scope>
    <source>
        <strain evidence="1 2">NLAE-zl-G419</strain>
    </source>
</reference>
<dbReference type="EMBL" id="FOOE01000003">
    <property type="protein sequence ID" value="SFF58854.1"/>
    <property type="molecule type" value="Genomic_DNA"/>
</dbReference>
<protein>
    <submittedName>
        <fullName evidence="1">Uncharacterized protein</fullName>
    </submittedName>
</protein>
<evidence type="ECO:0000313" key="2">
    <source>
        <dbReference type="Proteomes" id="UP000182135"/>
    </source>
</evidence>
<organism evidence="1 2">
    <name type="scientific">Clostridium cadaveris</name>
    <dbReference type="NCBI Taxonomy" id="1529"/>
    <lineage>
        <taxon>Bacteria</taxon>
        <taxon>Bacillati</taxon>
        <taxon>Bacillota</taxon>
        <taxon>Clostridia</taxon>
        <taxon>Eubacteriales</taxon>
        <taxon>Clostridiaceae</taxon>
        <taxon>Clostridium</taxon>
    </lineage>
</organism>
<gene>
    <name evidence="1" type="ORF">SAMN04487885_103181</name>
</gene>
<dbReference type="STRING" id="1529.SAMN04487885_103181"/>
<keyword evidence="2" id="KW-1185">Reference proteome</keyword>
<dbReference type="Proteomes" id="UP000182135">
    <property type="component" value="Unassembled WGS sequence"/>
</dbReference>
<name>A0A1I2JW95_9CLOT</name>
<proteinExistence type="predicted"/>
<dbReference type="eggNOG" id="ENOG5032UBK">
    <property type="taxonomic scope" value="Bacteria"/>
</dbReference>
<dbReference type="RefSeq" id="WP_074844544.1">
    <property type="nucleotide sequence ID" value="NZ_BAAACD010000011.1"/>
</dbReference>
<evidence type="ECO:0000313" key="1">
    <source>
        <dbReference type="EMBL" id="SFF58854.1"/>
    </source>
</evidence>
<dbReference type="AlphaFoldDB" id="A0A1I2JW95"/>